<dbReference type="InterPro" id="IPR001304">
    <property type="entry name" value="C-type_lectin-like"/>
</dbReference>
<proteinExistence type="predicted"/>
<dbReference type="SUPFAM" id="SSF56436">
    <property type="entry name" value="C-type lectin-like"/>
    <property type="match status" value="2"/>
</dbReference>
<feature type="region of interest" description="Disordered" evidence="1">
    <location>
        <begin position="460"/>
        <end position="499"/>
    </location>
</feature>
<feature type="region of interest" description="Disordered" evidence="1">
    <location>
        <begin position="354"/>
        <end position="395"/>
    </location>
</feature>
<feature type="compositionally biased region" description="Low complexity" evidence="1">
    <location>
        <begin position="354"/>
        <end position="384"/>
    </location>
</feature>
<gene>
    <name evidence="3" type="ORF">WMY93_012940</name>
</gene>
<name>A0AAW0PA86_9GOBI</name>
<feature type="compositionally biased region" description="Basic and acidic residues" evidence="1">
    <location>
        <begin position="236"/>
        <end position="258"/>
    </location>
</feature>
<organism evidence="3 4">
    <name type="scientific">Mugilogobius chulae</name>
    <name type="common">yellowstripe goby</name>
    <dbReference type="NCBI Taxonomy" id="88201"/>
    <lineage>
        <taxon>Eukaryota</taxon>
        <taxon>Metazoa</taxon>
        <taxon>Chordata</taxon>
        <taxon>Craniata</taxon>
        <taxon>Vertebrata</taxon>
        <taxon>Euteleostomi</taxon>
        <taxon>Actinopterygii</taxon>
        <taxon>Neopterygii</taxon>
        <taxon>Teleostei</taxon>
        <taxon>Neoteleostei</taxon>
        <taxon>Acanthomorphata</taxon>
        <taxon>Gobiaria</taxon>
        <taxon>Gobiiformes</taxon>
        <taxon>Gobioidei</taxon>
        <taxon>Gobiidae</taxon>
        <taxon>Gobionellinae</taxon>
        <taxon>Mugilogobius</taxon>
    </lineage>
</organism>
<feature type="compositionally biased region" description="Pro residues" evidence="1">
    <location>
        <begin position="385"/>
        <end position="394"/>
    </location>
</feature>
<keyword evidence="4" id="KW-1185">Reference proteome</keyword>
<dbReference type="PANTHER" id="PTHR45784">
    <property type="entry name" value="C-TYPE LECTIN DOMAIN FAMILY 20 MEMBER A-RELATED"/>
    <property type="match status" value="1"/>
</dbReference>
<evidence type="ECO:0000313" key="4">
    <source>
        <dbReference type="Proteomes" id="UP001460270"/>
    </source>
</evidence>
<comment type="caution">
    <text evidence="3">The sequence shown here is derived from an EMBL/GenBank/DDBJ whole genome shotgun (WGS) entry which is preliminary data.</text>
</comment>
<dbReference type="SMART" id="SM00034">
    <property type="entry name" value="CLECT"/>
    <property type="match status" value="1"/>
</dbReference>
<dbReference type="Gene3D" id="3.10.100.10">
    <property type="entry name" value="Mannose-Binding Protein A, subunit A"/>
    <property type="match status" value="2"/>
</dbReference>
<evidence type="ECO:0000259" key="2">
    <source>
        <dbReference type="PROSITE" id="PS50041"/>
    </source>
</evidence>
<sequence length="524" mass="57030">MADTALLRYVFYECGPQYHFISSPAKTWNEAQQYCRDHYTDLATVESQDDLNRTGLPLTPTLGSWIDAVCSQTEYCLCYKDEMSQRQFFLVNDMKRTWADCQIKCRLEGDDMAKMEEVGHEEGVQTAMGAAMTAWIGLYRNMFAWSDLSSSTFRRWKTGEPNNNNNNEHCVSLDADLFMSDVDCGLQKSFICHEAPGPLSGVFHIRITRNQGAQCGNQISSCFGLRTFHLDREPFSADERRTDTRDHSDTTDHSETRHHSGTTDLRGTMGLSDVCGKDTDEDPDKGNLSEAAVTEQLFKLIQERLKEKVPKTTFRLQWSRAPTKEENRTEITSVSVIGPDFCVCDVHLRMSPQTQSDPLSLLQSPRPLSPLQSPRPLSTLQSPCPLSPSSPPPTVSASPLAHCLPISLPLATVSLQSPRPLSSAPVPSPTVSASSPLSLPLSPYAVSLAPCLVPSPPLPVPSPTVSAPVPSPTVSAPVPSPTVSAPVPSPTVSAPVPSPTVSAPVPSPIVFAPVPRPLVSAPSP</sequence>
<feature type="compositionally biased region" description="Low complexity" evidence="1">
    <location>
        <begin position="463"/>
        <end position="499"/>
    </location>
</feature>
<dbReference type="InterPro" id="IPR016186">
    <property type="entry name" value="C-type_lectin-like/link_sf"/>
</dbReference>
<dbReference type="PANTHER" id="PTHR45784:SF3">
    <property type="entry name" value="C-TYPE LECTIN DOMAIN FAMILY 4 MEMBER K-LIKE-RELATED"/>
    <property type="match status" value="1"/>
</dbReference>
<evidence type="ECO:0000256" key="1">
    <source>
        <dbReference type="SAM" id="MobiDB-lite"/>
    </source>
</evidence>
<feature type="region of interest" description="Disordered" evidence="1">
    <location>
        <begin position="236"/>
        <end position="287"/>
    </location>
</feature>
<dbReference type="InterPro" id="IPR016187">
    <property type="entry name" value="CTDL_fold"/>
</dbReference>
<reference evidence="4" key="1">
    <citation type="submission" date="2024-04" db="EMBL/GenBank/DDBJ databases">
        <title>Salinicola lusitanus LLJ914,a marine bacterium isolated from the Okinawa Trough.</title>
        <authorList>
            <person name="Li J."/>
        </authorList>
    </citation>
    <scope>NUCLEOTIDE SEQUENCE [LARGE SCALE GENOMIC DNA]</scope>
</reference>
<dbReference type="AlphaFoldDB" id="A0AAW0PA86"/>
<dbReference type="Proteomes" id="UP001460270">
    <property type="component" value="Unassembled WGS sequence"/>
</dbReference>
<dbReference type="EMBL" id="JBBPFD010000009">
    <property type="protein sequence ID" value="KAK7912729.1"/>
    <property type="molecule type" value="Genomic_DNA"/>
</dbReference>
<protein>
    <recommendedName>
        <fullName evidence="2">C-type lectin domain-containing protein</fullName>
    </recommendedName>
</protein>
<dbReference type="PROSITE" id="PS50041">
    <property type="entry name" value="C_TYPE_LECTIN_2"/>
    <property type="match status" value="1"/>
</dbReference>
<accession>A0AAW0PA86</accession>
<dbReference type="Pfam" id="PF00059">
    <property type="entry name" value="Lectin_C"/>
    <property type="match status" value="1"/>
</dbReference>
<feature type="domain" description="C-type lectin" evidence="2">
    <location>
        <begin position="83"/>
        <end position="193"/>
    </location>
</feature>
<evidence type="ECO:0000313" key="3">
    <source>
        <dbReference type="EMBL" id="KAK7912729.1"/>
    </source>
</evidence>